<dbReference type="InterPro" id="IPR004408">
    <property type="entry name" value="Biotin_CoA_COase_ligase"/>
</dbReference>
<dbReference type="GO" id="GO:0016740">
    <property type="term" value="F:transferase activity"/>
    <property type="evidence" value="ECO:0007669"/>
    <property type="project" value="UniProtKB-ARBA"/>
</dbReference>
<dbReference type="Pfam" id="PF02237">
    <property type="entry name" value="BPL_C"/>
    <property type="match status" value="1"/>
</dbReference>
<evidence type="ECO:0000256" key="3">
    <source>
        <dbReference type="ARBA" id="ARBA00022840"/>
    </source>
</evidence>
<dbReference type="GO" id="GO:0004077">
    <property type="term" value="F:biotin--[biotin carboxyl-carrier protein] ligase activity"/>
    <property type="evidence" value="ECO:0007669"/>
    <property type="project" value="UniProtKB-UniRule"/>
</dbReference>
<dbReference type="SUPFAM" id="SSF46785">
    <property type="entry name" value="Winged helix' DNA-binding domain"/>
    <property type="match status" value="1"/>
</dbReference>
<dbReference type="GO" id="GO:0006355">
    <property type="term" value="P:regulation of DNA-templated transcription"/>
    <property type="evidence" value="ECO:0007669"/>
    <property type="project" value="UniProtKB-UniRule"/>
</dbReference>
<proteinExistence type="inferred from homology"/>
<dbReference type="NCBIfam" id="TIGR00121">
    <property type="entry name" value="birA_ligase"/>
    <property type="match status" value="1"/>
</dbReference>
<feature type="domain" description="BPL/LPL catalytic" evidence="6">
    <location>
        <begin position="75"/>
        <end position="262"/>
    </location>
</feature>
<sequence>MGETMKDEILNLLKKSERSFLSGEEISSRLQVSRTAVWKHIQALREDGYTIESRSKVGYRLVTVPDRLYPGEITAGLKTRVIGSRIVHFDTIGSTNDKGKELAANGAPEGLVIVAEEQTTGRGRLGRTWSSPKGRGIWMSVILRPEINPMDAPKLTLLTAVALARTFDSYPGIQPGIKWPNDVFIKGKKIAGVLTEMNAELERINYVVVGIGVNVNTSRAELPPEIENIATSLYIETGKSWSRKDFLTKLLEELEALYLSFKMGEYAAVVEEWKKYSVTLNKKIKVTSPGVALEGTAVDLDDDGALIVRTRDGSLKRVVAGEITFASR</sequence>
<dbReference type="InterPro" id="IPR013196">
    <property type="entry name" value="HTH_11"/>
</dbReference>
<dbReference type="EC" id="6.3.4.15" evidence="5"/>
<feature type="DNA-binding region" description="H-T-H motif" evidence="5">
    <location>
        <begin position="23"/>
        <end position="42"/>
    </location>
</feature>
<dbReference type="GO" id="GO:0005737">
    <property type="term" value="C:cytoplasm"/>
    <property type="evidence" value="ECO:0007669"/>
    <property type="project" value="TreeGrafter"/>
</dbReference>
<keyword evidence="5" id="KW-0805">Transcription regulation</keyword>
<dbReference type="AlphaFoldDB" id="A0A0L6W1B5"/>
<dbReference type="PANTHER" id="PTHR12835:SF5">
    <property type="entry name" value="BIOTIN--PROTEIN LIGASE"/>
    <property type="match status" value="1"/>
</dbReference>
<keyword evidence="5" id="KW-0678">Repressor</keyword>
<dbReference type="Pfam" id="PF03099">
    <property type="entry name" value="BPL_LplA_LipB"/>
    <property type="match status" value="1"/>
</dbReference>
<dbReference type="SUPFAM" id="SSF55681">
    <property type="entry name" value="Class II aaRS and biotin synthetases"/>
    <property type="match status" value="1"/>
</dbReference>
<keyword evidence="5" id="KW-0804">Transcription</keyword>
<dbReference type="GO" id="GO:0005524">
    <property type="term" value="F:ATP binding"/>
    <property type="evidence" value="ECO:0007669"/>
    <property type="project" value="UniProtKB-UniRule"/>
</dbReference>
<dbReference type="EMBL" id="LGTE01000020">
    <property type="protein sequence ID" value="KNZ68864.1"/>
    <property type="molecule type" value="Genomic_DNA"/>
</dbReference>
<accession>A0A0L6W1B5</accession>
<dbReference type="Proteomes" id="UP000037175">
    <property type="component" value="Unassembled WGS sequence"/>
</dbReference>
<keyword evidence="2 5" id="KW-0547">Nucleotide-binding</keyword>
<evidence type="ECO:0000259" key="6">
    <source>
        <dbReference type="PROSITE" id="PS51733"/>
    </source>
</evidence>
<feature type="binding site" evidence="5">
    <location>
        <position position="118"/>
    </location>
    <ligand>
        <name>biotin</name>
        <dbReference type="ChEBI" id="CHEBI:57586"/>
    </ligand>
</feature>
<comment type="similarity">
    <text evidence="5">Belongs to the biotin--protein ligase family.</text>
</comment>
<dbReference type="CDD" id="cd16442">
    <property type="entry name" value="BPL"/>
    <property type="match status" value="1"/>
</dbReference>
<keyword evidence="8" id="KW-1185">Reference proteome</keyword>
<keyword evidence="3 5" id="KW-0067">ATP-binding</keyword>
<dbReference type="InterPro" id="IPR030855">
    <property type="entry name" value="Bifunct_BirA"/>
</dbReference>
<dbReference type="PROSITE" id="PS51733">
    <property type="entry name" value="BPL_LPL_CATALYTIC"/>
    <property type="match status" value="1"/>
</dbReference>
<dbReference type="Pfam" id="PF08279">
    <property type="entry name" value="HTH_11"/>
    <property type="match status" value="1"/>
</dbReference>
<dbReference type="GO" id="GO:0009249">
    <property type="term" value="P:protein lipoylation"/>
    <property type="evidence" value="ECO:0007669"/>
    <property type="project" value="UniProtKB-ARBA"/>
</dbReference>
<dbReference type="PANTHER" id="PTHR12835">
    <property type="entry name" value="BIOTIN PROTEIN LIGASE"/>
    <property type="match status" value="1"/>
</dbReference>
<dbReference type="InterPro" id="IPR036390">
    <property type="entry name" value="WH_DNA-bd_sf"/>
</dbReference>
<organism evidence="7 8">
    <name type="scientific">Thermincola ferriacetica</name>
    <dbReference type="NCBI Taxonomy" id="281456"/>
    <lineage>
        <taxon>Bacteria</taxon>
        <taxon>Bacillati</taxon>
        <taxon>Bacillota</taxon>
        <taxon>Clostridia</taxon>
        <taxon>Eubacteriales</taxon>
        <taxon>Thermincolaceae</taxon>
        <taxon>Thermincola</taxon>
    </lineage>
</organism>
<reference evidence="8" key="1">
    <citation type="submission" date="2015-07" db="EMBL/GenBank/DDBJ databases">
        <title>Complete Genome of Thermincola ferriacetica strain Z-0001T.</title>
        <authorList>
            <person name="Lusk B."/>
            <person name="Badalamenti J.P."/>
            <person name="Parameswaran P."/>
            <person name="Bond D.R."/>
            <person name="Torres C.I."/>
        </authorList>
    </citation>
    <scope>NUCLEOTIDE SEQUENCE [LARGE SCALE GENOMIC DNA]</scope>
    <source>
        <strain evidence="8">Z-0001</strain>
    </source>
</reference>
<evidence type="ECO:0000313" key="8">
    <source>
        <dbReference type="Proteomes" id="UP000037175"/>
    </source>
</evidence>
<dbReference type="GO" id="GO:0003677">
    <property type="term" value="F:DNA binding"/>
    <property type="evidence" value="ECO:0007669"/>
    <property type="project" value="UniProtKB-UniRule"/>
</dbReference>
<dbReference type="SUPFAM" id="SSF50037">
    <property type="entry name" value="C-terminal domain of transcriptional repressors"/>
    <property type="match status" value="1"/>
</dbReference>
<keyword evidence="4 5" id="KW-0092">Biotin</keyword>
<dbReference type="PATRIC" id="fig|281456.6.peg.2627"/>
<comment type="caution">
    <text evidence="7">The sequence shown here is derived from an EMBL/GenBank/DDBJ whole genome shotgun (WGS) entry which is preliminary data.</text>
</comment>
<dbReference type="CDD" id="cd00090">
    <property type="entry name" value="HTH_ARSR"/>
    <property type="match status" value="1"/>
</dbReference>
<feature type="binding site" evidence="5">
    <location>
        <begin position="122"/>
        <end position="124"/>
    </location>
    <ligand>
        <name>biotin</name>
        <dbReference type="ChEBI" id="CHEBI:57586"/>
    </ligand>
</feature>
<evidence type="ECO:0000256" key="2">
    <source>
        <dbReference type="ARBA" id="ARBA00022741"/>
    </source>
</evidence>
<evidence type="ECO:0000256" key="4">
    <source>
        <dbReference type="ARBA" id="ARBA00023267"/>
    </source>
</evidence>
<dbReference type="InterPro" id="IPR008988">
    <property type="entry name" value="Transcriptional_repressor_C"/>
</dbReference>
<dbReference type="InterPro" id="IPR004143">
    <property type="entry name" value="BPL_LPL_catalytic"/>
</dbReference>
<evidence type="ECO:0000256" key="1">
    <source>
        <dbReference type="ARBA" id="ARBA00022598"/>
    </source>
</evidence>
<dbReference type="HAMAP" id="MF_00978">
    <property type="entry name" value="Bifunct_BirA"/>
    <property type="match status" value="1"/>
</dbReference>
<comment type="function">
    <text evidence="5">Acts both as a biotin--[acetyl-CoA-carboxylase] ligase and a repressor.</text>
</comment>
<keyword evidence="5" id="KW-0238">DNA-binding</keyword>
<dbReference type="InterPro" id="IPR036388">
    <property type="entry name" value="WH-like_DNA-bd_sf"/>
</dbReference>
<comment type="catalytic activity">
    <reaction evidence="5">
        <text>biotin + L-lysyl-[protein] + ATP = N(6)-biotinyl-L-lysyl-[protein] + AMP + diphosphate + H(+)</text>
        <dbReference type="Rhea" id="RHEA:11756"/>
        <dbReference type="Rhea" id="RHEA-COMP:9752"/>
        <dbReference type="Rhea" id="RHEA-COMP:10505"/>
        <dbReference type="ChEBI" id="CHEBI:15378"/>
        <dbReference type="ChEBI" id="CHEBI:29969"/>
        <dbReference type="ChEBI" id="CHEBI:30616"/>
        <dbReference type="ChEBI" id="CHEBI:33019"/>
        <dbReference type="ChEBI" id="CHEBI:57586"/>
        <dbReference type="ChEBI" id="CHEBI:83144"/>
        <dbReference type="ChEBI" id="CHEBI:456215"/>
        <dbReference type="EC" id="6.3.4.15"/>
    </reaction>
</comment>
<protein>
    <recommendedName>
        <fullName evidence="5">Bifunctional ligase/repressor BirA</fullName>
    </recommendedName>
    <alternativeName>
        <fullName evidence="5">Biotin--[acetyl-CoA-carboxylase] ligase</fullName>
        <ecNumber evidence="5">6.3.4.15</ecNumber>
    </alternativeName>
    <alternativeName>
        <fullName evidence="5">Biotin--protein ligase</fullName>
    </alternativeName>
    <alternativeName>
        <fullName evidence="5">Biotin-[acetyl-CoA carboxylase] synthetase</fullName>
    </alternativeName>
</protein>
<dbReference type="Gene3D" id="2.30.30.100">
    <property type="match status" value="1"/>
</dbReference>
<dbReference type="Gene3D" id="1.10.10.10">
    <property type="entry name" value="Winged helix-like DNA-binding domain superfamily/Winged helix DNA-binding domain"/>
    <property type="match status" value="1"/>
</dbReference>
<dbReference type="InterPro" id="IPR045864">
    <property type="entry name" value="aa-tRNA-synth_II/BPL/LPL"/>
</dbReference>
<dbReference type="InterPro" id="IPR003142">
    <property type="entry name" value="BPL_C"/>
</dbReference>
<feature type="binding site" evidence="5">
    <location>
        <begin position="94"/>
        <end position="96"/>
    </location>
    <ligand>
        <name>biotin</name>
        <dbReference type="ChEBI" id="CHEBI:57586"/>
    </ligand>
</feature>
<dbReference type="Gene3D" id="3.30.930.10">
    <property type="entry name" value="Bira Bifunctional Protein, Domain 2"/>
    <property type="match status" value="1"/>
</dbReference>
<evidence type="ECO:0000313" key="7">
    <source>
        <dbReference type="EMBL" id="KNZ68864.1"/>
    </source>
</evidence>
<gene>
    <name evidence="5" type="primary">birA</name>
    <name evidence="7" type="ORF">Tfer_2478</name>
</gene>
<keyword evidence="1 5" id="KW-0436">Ligase</keyword>
<dbReference type="InterPro" id="IPR011991">
    <property type="entry name" value="ArsR-like_HTH"/>
</dbReference>
<name>A0A0L6W1B5_9FIRM</name>
<evidence type="ECO:0000256" key="5">
    <source>
        <dbReference type="HAMAP-Rule" id="MF_00978"/>
    </source>
</evidence>
<feature type="binding site" evidence="5">
    <location>
        <position position="189"/>
    </location>
    <ligand>
        <name>biotin</name>
        <dbReference type="ChEBI" id="CHEBI:57586"/>
    </ligand>
</feature>